<keyword evidence="6" id="KW-1185">Reference proteome</keyword>
<evidence type="ECO:0000256" key="1">
    <source>
        <dbReference type="SAM" id="MobiDB-lite"/>
    </source>
</evidence>
<dbReference type="AlphaFoldDB" id="A0A6A3NMH4"/>
<evidence type="ECO:0000313" key="7">
    <source>
        <dbReference type="Proteomes" id="UP000435112"/>
    </source>
</evidence>
<evidence type="ECO:0000313" key="6">
    <source>
        <dbReference type="Proteomes" id="UP000434957"/>
    </source>
</evidence>
<dbReference type="Proteomes" id="UP000429607">
    <property type="component" value="Unassembled WGS sequence"/>
</dbReference>
<organism evidence="3 5">
    <name type="scientific">Phytophthora rubi</name>
    <dbReference type="NCBI Taxonomy" id="129364"/>
    <lineage>
        <taxon>Eukaryota</taxon>
        <taxon>Sar</taxon>
        <taxon>Stramenopiles</taxon>
        <taxon>Oomycota</taxon>
        <taxon>Peronosporomycetes</taxon>
        <taxon>Peronosporales</taxon>
        <taxon>Peronosporaceae</taxon>
        <taxon>Phytophthora</taxon>
    </lineage>
</organism>
<sequence length="161" mass="18574">MIDLRIPTNEVKVAMTPGVLGLLTVVPAKTLRKKGIPFVMKKLYGLIGKPVETEHKAKWDAFWEYFVSTWCELYELSCWNISGMIEANVEIVNRTNNPLETYNRKLADTIGTSHMGLLNFVQVLKDEAKYYLDQIADVRHRRQRPPQHASTRTYPTAPRLR</sequence>
<reference evidence="5 7" key="1">
    <citation type="submission" date="2018-09" db="EMBL/GenBank/DDBJ databases">
        <title>Genomic investigation of the strawberry pathogen Phytophthora fragariae indicates pathogenicity is determined by transcriptional variation in three key races.</title>
        <authorList>
            <person name="Adams T.M."/>
            <person name="Armitage A.D."/>
            <person name="Sobczyk M.K."/>
            <person name="Bates H.J."/>
            <person name="Dunwell J.M."/>
            <person name="Nellist C.F."/>
            <person name="Harrison R.J."/>
        </authorList>
    </citation>
    <scope>NUCLEOTIDE SEQUENCE [LARGE SCALE GENOMIC DNA]</scope>
    <source>
        <strain evidence="3 5">SCRP249</strain>
        <strain evidence="2 7">SCRP324</strain>
        <strain evidence="4 6">SCRP333</strain>
    </source>
</reference>
<comment type="caution">
    <text evidence="3">The sequence shown here is derived from an EMBL/GenBank/DDBJ whole genome shotgun (WGS) entry which is preliminary data.</text>
</comment>
<dbReference type="OrthoDB" id="119397at2759"/>
<evidence type="ECO:0000313" key="4">
    <source>
        <dbReference type="EMBL" id="KAE9356317.1"/>
    </source>
</evidence>
<dbReference type="EMBL" id="QXFT01000074">
    <property type="protein sequence ID" value="KAE9356317.1"/>
    <property type="molecule type" value="Genomic_DNA"/>
</dbReference>
<dbReference type="Proteomes" id="UP000435112">
    <property type="component" value="Unassembled WGS sequence"/>
</dbReference>
<gene>
    <name evidence="3" type="ORF">PR001_g4442</name>
    <name evidence="2" type="ORF">PR002_g4211</name>
    <name evidence="4" type="ORF">PR003_g2368</name>
</gene>
<dbReference type="EMBL" id="QXFU01000161">
    <property type="protein sequence ID" value="KAE9041867.1"/>
    <property type="molecule type" value="Genomic_DNA"/>
</dbReference>
<dbReference type="EMBL" id="QXFV01000181">
    <property type="protein sequence ID" value="KAE9046738.1"/>
    <property type="molecule type" value="Genomic_DNA"/>
</dbReference>
<evidence type="ECO:0000313" key="2">
    <source>
        <dbReference type="EMBL" id="KAE9041867.1"/>
    </source>
</evidence>
<proteinExistence type="predicted"/>
<name>A0A6A3NMH4_9STRA</name>
<accession>A0A6A3NMH4</accession>
<dbReference type="Proteomes" id="UP000434957">
    <property type="component" value="Unassembled WGS sequence"/>
</dbReference>
<evidence type="ECO:0000313" key="3">
    <source>
        <dbReference type="EMBL" id="KAE9046738.1"/>
    </source>
</evidence>
<protein>
    <submittedName>
        <fullName evidence="3">Uncharacterized protein</fullName>
    </submittedName>
</protein>
<evidence type="ECO:0000313" key="5">
    <source>
        <dbReference type="Proteomes" id="UP000429607"/>
    </source>
</evidence>
<feature type="region of interest" description="Disordered" evidence="1">
    <location>
        <begin position="141"/>
        <end position="161"/>
    </location>
</feature>